<dbReference type="NCBIfam" id="TIGR00071">
    <property type="entry name" value="hisT_truA"/>
    <property type="match status" value="1"/>
</dbReference>
<evidence type="ECO:0000313" key="9">
    <source>
        <dbReference type="EMBL" id="KAG7341406.1"/>
    </source>
</evidence>
<sequence>MSSNNNNQKNHNKKRPNNNKYQGGSRSKKDKKATQTWRRDFKNNGGDDNEDGKNSTTPHAGSFANPAMREQFGVVIDEELLNMSKNKDKDEADTSQTNNGDDNDNNDTNDKKPKKKVAILLGFLGTNYGGFQVNEGQRTLQAEIELALLRCGMLSASNFGFPFKYGWSSSARTDKGVHAAAQVCSCKVELDENEWNEEHLEQARRRLNEALPSDIRVLDMDRVTRKFCAKTQRDRVRYQYMVPAFLLHSDWKGLLTENNVDMSVTCRDDGGDLKRPINDDAIKKLQQSLEGYRSTDESRKALKDALRRYEGTNFYHNFTRGLTPGQAQAQRYIESFIVQDPIVVENVEWIPTQVLGQSFLLHQIRKMIGVAVDVARGAVPLSIMDNALSKKHAMVIDVAPAQGLFLEMSYFGGYNTRKKQQNQDLNDLDWTRDGPANDRWSAFRDVVRSHIVQEEREQGNFLQYIYRHELVFDVRKEYGLDGNISTDATEHVTSNTENEASSKDG</sequence>
<dbReference type="InterPro" id="IPR041708">
    <property type="entry name" value="PUS1/PUS2-like"/>
</dbReference>
<comment type="similarity">
    <text evidence="1">Belongs to the tRNA pseudouridine synthase TruA family.</text>
</comment>
<proteinExistence type="inferred from homology"/>
<dbReference type="GO" id="GO:1990481">
    <property type="term" value="P:mRNA pseudouridine synthesis"/>
    <property type="evidence" value="ECO:0007669"/>
    <property type="project" value="TreeGrafter"/>
</dbReference>
<dbReference type="PANTHER" id="PTHR11142">
    <property type="entry name" value="PSEUDOURIDYLATE SYNTHASE"/>
    <property type="match status" value="1"/>
</dbReference>
<feature type="active site" description="Nucleophile" evidence="5">
    <location>
        <position position="174"/>
    </location>
</feature>
<comment type="catalytic activity">
    <reaction evidence="4">
        <text>a uridine in tRNA = a pseudouridine in tRNA</text>
        <dbReference type="Rhea" id="RHEA:54572"/>
        <dbReference type="Rhea" id="RHEA-COMP:13339"/>
        <dbReference type="Rhea" id="RHEA-COMP:13934"/>
        <dbReference type="ChEBI" id="CHEBI:65314"/>
        <dbReference type="ChEBI" id="CHEBI:65315"/>
    </reaction>
</comment>
<protein>
    <submittedName>
        <fullName evidence="9">tRNA pseudouridine synthase A</fullName>
    </submittedName>
</protein>
<dbReference type="Proteomes" id="UP000693970">
    <property type="component" value="Unassembled WGS sequence"/>
</dbReference>
<dbReference type="Pfam" id="PF01416">
    <property type="entry name" value="PseudoU_synth_1"/>
    <property type="match status" value="1"/>
</dbReference>
<dbReference type="AlphaFoldDB" id="A0A9K3KDI3"/>
<dbReference type="InterPro" id="IPR020097">
    <property type="entry name" value="PsdUridine_synth_TruA_a/b_dom"/>
</dbReference>
<dbReference type="OrthoDB" id="10256309at2759"/>
<keyword evidence="10" id="KW-1185">Reference proteome</keyword>
<comment type="caution">
    <text evidence="9">The sequence shown here is derived from an EMBL/GenBank/DDBJ whole genome shotgun (WGS) entry which is preliminary data.</text>
</comment>
<name>A0A9K3KDI3_9STRA</name>
<dbReference type="GO" id="GO:0003723">
    <property type="term" value="F:RNA binding"/>
    <property type="evidence" value="ECO:0007669"/>
    <property type="project" value="InterPro"/>
</dbReference>
<dbReference type="InterPro" id="IPR001406">
    <property type="entry name" value="PsdUridine_synth_TruA"/>
</dbReference>
<feature type="binding site" evidence="6">
    <location>
        <position position="238"/>
    </location>
    <ligand>
        <name>substrate</name>
    </ligand>
</feature>
<dbReference type="PANTHER" id="PTHR11142:SF4">
    <property type="entry name" value="PSEUDOURIDYLATE SYNTHASE 1 HOMOLOG"/>
    <property type="match status" value="1"/>
</dbReference>
<evidence type="ECO:0000256" key="7">
    <source>
        <dbReference type="SAM" id="MobiDB-lite"/>
    </source>
</evidence>
<dbReference type="EMBL" id="JAGRRH010000026">
    <property type="protein sequence ID" value="KAG7341406.1"/>
    <property type="molecule type" value="Genomic_DNA"/>
</dbReference>
<dbReference type="GO" id="GO:0031119">
    <property type="term" value="P:tRNA pseudouridine synthesis"/>
    <property type="evidence" value="ECO:0007669"/>
    <property type="project" value="InterPro"/>
</dbReference>
<evidence type="ECO:0000256" key="4">
    <source>
        <dbReference type="ARBA" id="ARBA00036943"/>
    </source>
</evidence>
<feature type="region of interest" description="Disordered" evidence="7">
    <location>
        <begin position="84"/>
        <end position="112"/>
    </location>
</feature>
<gene>
    <name evidence="9" type="ORF">IV203_023358</name>
</gene>
<evidence type="ECO:0000313" key="10">
    <source>
        <dbReference type="Proteomes" id="UP000693970"/>
    </source>
</evidence>
<reference evidence="9" key="2">
    <citation type="submission" date="2021-04" db="EMBL/GenBank/DDBJ databases">
        <authorList>
            <person name="Podell S."/>
        </authorList>
    </citation>
    <scope>NUCLEOTIDE SEQUENCE</scope>
    <source>
        <strain evidence="9">Hildebrandi</strain>
    </source>
</reference>
<evidence type="ECO:0000259" key="8">
    <source>
        <dbReference type="Pfam" id="PF01416"/>
    </source>
</evidence>
<feature type="region of interest" description="Disordered" evidence="7">
    <location>
        <begin position="485"/>
        <end position="505"/>
    </location>
</feature>
<feature type="compositionally biased region" description="Polar residues" evidence="7">
    <location>
        <begin position="485"/>
        <end position="499"/>
    </location>
</feature>
<keyword evidence="3" id="KW-0413">Isomerase</keyword>
<evidence type="ECO:0000256" key="5">
    <source>
        <dbReference type="PIRSR" id="PIRSR641708-1"/>
    </source>
</evidence>
<evidence type="ECO:0000256" key="6">
    <source>
        <dbReference type="PIRSR" id="PIRSR641708-2"/>
    </source>
</evidence>
<reference evidence="9" key="1">
    <citation type="journal article" date="2021" name="Sci. Rep.">
        <title>Diploid genomic architecture of Nitzschia inconspicua, an elite biomass production diatom.</title>
        <authorList>
            <person name="Oliver A."/>
            <person name="Podell S."/>
            <person name="Pinowska A."/>
            <person name="Traller J.C."/>
            <person name="Smith S.R."/>
            <person name="McClure R."/>
            <person name="Beliaev A."/>
            <person name="Bohutskyi P."/>
            <person name="Hill E.A."/>
            <person name="Rabines A."/>
            <person name="Zheng H."/>
            <person name="Allen L.Z."/>
            <person name="Kuo A."/>
            <person name="Grigoriev I.V."/>
            <person name="Allen A.E."/>
            <person name="Hazlebeck D."/>
            <person name="Allen E.E."/>
        </authorList>
    </citation>
    <scope>NUCLEOTIDE SEQUENCE</scope>
    <source>
        <strain evidence="9">Hildebrandi</strain>
    </source>
</reference>
<evidence type="ECO:0000256" key="3">
    <source>
        <dbReference type="ARBA" id="ARBA00023235"/>
    </source>
</evidence>
<accession>A0A9K3KDI3</accession>
<feature type="domain" description="Pseudouridine synthase I TruA alpha/beta" evidence="8">
    <location>
        <begin position="305"/>
        <end position="408"/>
    </location>
</feature>
<dbReference type="GO" id="GO:0005634">
    <property type="term" value="C:nucleus"/>
    <property type="evidence" value="ECO:0007669"/>
    <property type="project" value="TreeGrafter"/>
</dbReference>
<feature type="region of interest" description="Disordered" evidence="7">
    <location>
        <begin position="1"/>
        <end position="67"/>
    </location>
</feature>
<dbReference type="FunFam" id="3.30.70.580:FF:000002">
    <property type="entry name" value="tRNA pseudouridine synthase"/>
    <property type="match status" value="1"/>
</dbReference>
<organism evidence="9 10">
    <name type="scientific">Nitzschia inconspicua</name>
    <dbReference type="NCBI Taxonomy" id="303405"/>
    <lineage>
        <taxon>Eukaryota</taxon>
        <taxon>Sar</taxon>
        <taxon>Stramenopiles</taxon>
        <taxon>Ochrophyta</taxon>
        <taxon>Bacillariophyta</taxon>
        <taxon>Bacillariophyceae</taxon>
        <taxon>Bacillariophycidae</taxon>
        <taxon>Bacillariales</taxon>
        <taxon>Bacillariaceae</taxon>
        <taxon>Nitzschia</taxon>
    </lineage>
</organism>
<keyword evidence="2" id="KW-0819">tRNA processing</keyword>
<evidence type="ECO:0000256" key="2">
    <source>
        <dbReference type="ARBA" id="ARBA00022694"/>
    </source>
</evidence>
<dbReference type="CDD" id="cd02568">
    <property type="entry name" value="PseudoU_synth_PUS1_PUS2"/>
    <property type="match status" value="1"/>
</dbReference>
<dbReference type="GO" id="GO:0009982">
    <property type="term" value="F:pseudouridine synthase activity"/>
    <property type="evidence" value="ECO:0007669"/>
    <property type="project" value="InterPro"/>
</dbReference>
<evidence type="ECO:0000256" key="1">
    <source>
        <dbReference type="ARBA" id="ARBA00009375"/>
    </source>
</evidence>